<dbReference type="Pfam" id="PF19263">
    <property type="entry name" value="DUF5906"/>
    <property type="match status" value="1"/>
</dbReference>
<sequence>MTFPVCARKVAEFVSAMVDLRSAQPDFVVSNARQLSETSKKDRSKRVEEWEIIPNTRSTLPHRGAFNGTRTSNATAFARKDVFRDTHALRTRAFWKAQRANLCTESTLFLYKVFVAILQKNGVTIDGKSVANFGIAAARPSTDKPATMADAPTDAPIANAPTDDDDDDARNDHLSTVVVELDDLRDEAEECVFSSWKVIDNVNKTDLHKFTATFDLDTATEPLIDFDRIPLFTLWKSDARYRHLVYGGRDASNALNSRSRTAASAPTPPGNNQNMSALRATHPKLAELLEAEFDGNAMWKESLPNGSFKSVELPSQDFPTRLLMNTNEHECGWRGVLTTLPPDKDLGPTHRKNTAYFLLTEYHIQKSSDDDDHGRIRGVSYIDEAIELLVRLLGCNEGRSRDLWMREHEKVIHSLARVGSYDKKLIRYAKELFSGTEYMDRCWPNPLTNPPCRGSGIKFLRDLVNICEAERSRTYSTDSHHFIAAADDGTDEEVTSRCGHTLYFHSQQKEDGGDSGPYKLTIAETERGTIKRKRDDAPEQLEKLIRFTAANKVCNASGSRLEYDVHADGKFVAKCKDPTCRQCPVDLKGFKKGAVNFFQLNLVQNNNITINMLPHSRNSRMPKPDDYLPTDLEFIDNGKLSQYNSRYAVAKYGSSMIVIAMQNGEGSEEERQQNFNYWQSAAFHTHMALDQKIDGSTKIFWSKVWMNHPKRRTYNGITFEPRVDTVPNNYFNLWQGFAVKPSPSPTPEGELGVQKYLQLVKEGSCSGDDVCYTYMLNWMAHAVQKPWEKPGVAIILYGGQGDGKGMVIREFGKIFGKHFKQVAHSRHFTGHFNALLSDCILLFVDEAVNNARDANIVKNQITEEWTVLEKKGQDSLAVLSRLHIMMATNTMWPLDNKERRVHLMKVTPIFNRDYVFFSELSQQMDQGGRDYLMHILQTRDISDFLPMNMPEDATSVKPIRLEAKMANFSLIQEWCYTNLCEAAYPFSADEPLETVTVYETFKLQMKHRGEQTVSEISRIGFTKKLKEIFAGSLTVKTGQNNRRLLVFAGLDDCKTDFAKHLRMSPEEMEWDGV</sequence>
<keyword evidence="4" id="KW-1185">Reference proteome</keyword>
<dbReference type="EMBL" id="LGRX02000169">
    <property type="protein sequence ID" value="KAK3289298.1"/>
    <property type="molecule type" value="Genomic_DNA"/>
</dbReference>
<gene>
    <name evidence="3" type="ORF">CYMTET_3260</name>
</gene>
<dbReference type="AlphaFoldDB" id="A0AAE0H3J0"/>
<evidence type="ECO:0000256" key="1">
    <source>
        <dbReference type="SAM" id="MobiDB-lite"/>
    </source>
</evidence>
<dbReference type="Proteomes" id="UP001190700">
    <property type="component" value="Unassembled WGS sequence"/>
</dbReference>
<organism evidence="3 4">
    <name type="scientific">Cymbomonas tetramitiformis</name>
    <dbReference type="NCBI Taxonomy" id="36881"/>
    <lineage>
        <taxon>Eukaryota</taxon>
        <taxon>Viridiplantae</taxon>
        <taxon>Chlorophyta</taxon>
        <taxon>Pyramimonadophyceae</taxon>
        <taxon>Pyramimonadales</taxon>
        <taxon>Pyramimonadaceae</taxon>
        <taxon>Cymbomonas</taxon>
    </lineage>
</organism>
<comment type="caution">
    <text evidence="3">The sequence shown here is derived from an EMBL/GenBank/DDBJ whole genome shotgun (WGS) entry which is preliminary data.</text>
</comment>
<protein>
    <recommendedName>
        <fullName evidence="2">NrS-1 polymerase-like helicase domain-containing protein</fullName>
    </recommendedName>
</protein>
<feature type="compositionally biased region" description="Low complexity" evidence="1">
    <location>
        <begin position="143"/>
        <end position="161"/>
    </location>
</feature>
<name>A0AAE0H3J0_9CHLO</name>
<evidence type="ECO:0000259" key="2">
    <source>
        <dbReference type="Pfam" id="PF19263"/>
    </source>
</evidence>
<accession>A0AAE0H3J0</accession>
<dbReference type="SUPFAM" id="SSF52540">
    <property type="entry name" value="P-loop containing nucleoside triphosphate hydrolases"/>
    <property type="match status" value="1"/>
</dbReference>
<feature type="region of interest" description="Disordered" evidence="1">
    <location>
        <begin position="256"/>
        <end position="276"/>
    </location>
</feature>
<evidence type="ECO:0000313" key="4">
    <source>
        <dbReference type="Proteomes" id="UP001190700"/>
    </source>
</evidence>
<reference evidence="3 4" key="1">
    <citation type="journal article" date="2015" name="Genome Biol. Evol.">
        <title>Comparative Genomics of a Bacterivorous Green Alga Reveals Evolutionary Causalities and Consequences of Phago-Mixotrophic Mode of Nutrition.</title>
        <authorList>
            <person name="Burns J.A."/>
            <person name="Paasch A."/>
            <person name="Narechania A."/>
            <person name="Kim E."/>
        </authorList>
    </citation>
    <scope>NUCLEOTIDE SEQUENCE [LARGE SCALE GENOMIC DNA]</scope>
    <source>
        <strain evidence="3 4">PLY_AMNH</strain>
    </source>
</reference>
<feature type="domain" description="NrS-1 polymerase-like helicase" evidence="2">
    <location>
        <begin position="796"/>
        <end position="900"/>
    </location>
</feature>
<dbReference type="InterPro" id="IPR045455">
    <property type="entry name" value="NrS-1_pol-like_helicase"/>
</dbReference>
<proteinExistence type="predicted"/>
<dbReference type="InterPro" id="IPR027417">
    <property type="entry name" value="P-loop_NTPase"/>
</dbReference>
<evidence type="ECO:0000313" key="3">
    <source>
        <dbReference type="EMBL" id="KAK3289298.1"/>
    </source>
</evidence>
<feature type="region of interest" description="Disordered" evidence="1">
    <location>
        <begin position="141"/>
        <end position="170"/>
    </location>
</feature>